<evidence type="ECO:0000256" key="2">
    <source>
        <dbReference type="ARBA" id="ARBA00004651"/>
    </source>
</evidence>
<feature type="transmembrane region" description="Helical" evidence="13">
    <location>
        <begin position="319"/>
        <end position="337"/>
    </location>
</feature>
<keyword evidence="7" id="KW-1003">Cell membrane</keyword>
<dbReference type="Pfam" id="PF01554">
    <property type="entry name" value="MatE"/>
    <property type="match status" value="2"/>
</dbReference>
<comment type="similarity">
    <text evidence="3">Belongs to the multi antimicrobial extrusion (MATE) (TC 2.A.66.1) family.</text>
</comment>
<comment type="subcellular location">
    <subcellularLocation>
        <location evidence="2">Cell membrane</location>
        <topology evidence="2">Multi-pass membrane protein</topology>
    </subcellularLocation>
</comment>
<evidence type="ECO:0000256" key="4">
    <source>
        <dbReference type="ARBA" id="ARBA00020268"/>
    </source>
</evidence>
<dbReference type="Proteomes" id="UP001204000">
    <property type="component" value="Unassembled WGS sequence"/>
</dbReference>
<evidence type="ECO:0000313" key="14">
    <source>
        <dbReference type="EMBL" id="MCP1386590.1"/>
    </source>
</evidence>
<evidence type="ECO:0000256" key="8">
    <source>
        <dbReference type="ARBA" id="ARBA00022692"/>
    </source>
</evidence>
<evidence type="ECO:0000256" key="12">
    <source>
        <dbReference type="ARBA" id="ARBA00031636"/>
    </source>
</evidence>
<name>A0ABT1FXT8_9CORY</name>
<evidence type="ECO:0000256" key="9">
    <source>
        <dbReference type="ARBA" id="ARBA00022989"/>
    </source>
</evidence>
<dbReference type="InterPro" id="IPR002528">
    <property type="entry name" value="MATE_fam"/>
</dbReference>
<evidence type="ECO:0000313" key="15">
    <source>
        <dbReference type="Proteomes" id="UP001204000"/>
    </source>
</evidence>
<evidence type="ECO:0000256" key="7">
    <source>
        <dbReference type="ARBA" id="ARBA00022475"/>
    </source>
</evidence>
<accession>A0ABT1FXT8</accession>
<protein>
    <recommendedName>
        <fullName evidence="4">Probable multidrug resistance protein NorM</fullName>
    </recommendedName>
    <alternativeName>
        <fullName evidence="12">Multidrug-efflux transporter</fullName>
    </alternativeName>
</protein>
<feature type="transmembrane region" description="Helical" evidence="13">
    <location>
        <begin position="357"/>
        <end position="375"/>
    </location>
</feature>
<evidence type="ECO:0000256" key="1">
    <source>
        <dbReference type="ARBA" id="ARBA00003408"/>
    </source>
</evidence>
<organism evidence="14 15">
    <name type="scientific">Corynebacterium stercoris</name>
    <dbReference type="NCBI Taxonomy" id="2943490"/>
    <lineage>
        <taxon>Bacteria</taxon>
        <taxon>Bacillati</taxon>
        <taxon>Actinomycetota</taxon>
        <taxon>Actinomycetes</taxon>
        <taxon>Mycobacteriales</taxon>
        <taxon>Corynebacteriaceae</taxon>
        <taxon>Corynebacterium</taxon>
    </lineage>
</organism>
<comment type="caution">
    <text evidence="14">The sequence shown here is derived from an EMBL/GenBank/DDBJ whole genome shotgun (WGS) entry which is preliminary data.</text>
</comment>
<keyword evidence="9 13" id="KW-1133">Transmembrane helix</keyword>
<keyword evidence="5" id="KW-0813">Transport</keyword>
<feature type="transmembrane region" description="Helical" evidence="13">
    <location>
        <begin position="284"/>
        <end position="307"/>
    </location>
</feature>
<feature type="transmembrane region" description="Helical" evidence="13">
    <location>
        <begin position="412"/>
        <end position="430"/>
    </location>
</feature>
<feature type="transmembrane region" description="Helical" evidence="13">
    <location>
        <begin position="173"/>
        <end position="192"/>
    </location>
</feature>
<dbReference type="EMBL" id="JAMFTQ010000001">
    <property type="protein sequence ID" value="MCP1386590.1"/>
    <property type="molecule type" value="Genomic_DNA"/>
</dbReference>
<reference evidence="14" key="1">
    <citation type="submission" date="2022-05" db="EMBL/GenBank/DDBJ databases">
        <title>Corynebacterium sp. TA-R-1 sp. nov., isolated from human feces.</title>
        <authorList>
            <person name="Shamsuzzaman M."/>
            <person name="Dahal R.H."/>
        </authorList>
    </citation>
    <scope>NUCLEOTIDE SEQUENCE</scope>
    <source>
        <strain evidence="14">TA-R-1</strain>
    </source>
</reference>
<evidence type="ECO:0000256" key="13">
    <source>
        <dbReference type="SAM" id="Phobius"/>
    </source>
</evidence>
<dbReference type="CDD" id="cd13136">
    <property type="entry name" value="MATE_DinF_like"/>
    <property type="match status" value="1"/>
</dbReference>
<evidence type="ECO:0000256" key="5">
    <source>
        <dbReference type="ARBA" id="ARBA00022448"/>
    </source>
</evidence>
<feature type="transmembrane region" description="Helical" evidence="13">
    <location>
        <begin position="53"/>
        <end position="77"/>
    </location>
</feature>
<keyword evidence="8 13" id="KW-0812">Transmembrane</keyword>
<dbReference type="NCBIfam" id="TIGR00797">
    <property type="entry name" value="matE"/>
    <property type="match status" value="1"/>
</dbReference>
<dbReference type="PIRSF" id="PIRSF006603">
    <property type="entry name" value="DinF"/>
    <property type="match status" value="1"/>
</dbReference>
<feature type="transmembrane region" description="Helical" evidence="13">
    <location>
        <begin position="140"/>
        <end position="161"/>
    </location>
</feature>
<keyword evidence="10" id="KW-0406">Ion transport</keyword>
<dbReference type="InterPro" id="IPR044644">
    <property type="entry name" value="DinF-like"/>
</dbReference>
<keyword evidence="6" id="KW-0050">Antiport</keyword>
<feature type="transmembrane region" description="Helical" evidence="13">
    <location>
        <begin position="98"/>
        <end position="120"/>
    </location>
</feature>
<feature type="transmembrane region" description="Helical" evidence="13">
    <location>
        <begin position="21"/>
        <end position="41"/>
    </location>
</feature>
<dbReference type="RefSeq" id="WP_253575187.1">
    <property type="nucleotide sequence ID" value="NZ_JAMFTQ010000001.1"/>
</dbReference>
<dbReference type="PANTHER" id="PTHR43298">
    <property type="entry name" value="MULTIDRUG RESISTANCE PROTEIN NORM-RELATED"/>
    <property type="match status" value="1"/>
</dbReference>
<evidence type="ECO:0000256" key="10">
    <source>
        <dbReference type="ARBA" id="ARBA00023065"/>
    </source>
</evidence>
<keyword evidence="11 13" id="KW-0472">Membrane</keyword>
<proteinExistence type="inferred from homology"/>
<gene>
    <name evidence="14" type="ORF">M5J20_00035</name>
</gene>
<feature type="transmembrane region" description="Helical" evidence="13">
    <location>
        <begin position="257"/>
        <end position="278"/>
    </location>
</feature>
<evidence type="ECO:0000256" key="11">
    <source>
        <dbReference type="ARBA" id="ARBA00023136"/>
    </source>
</evidence>
<dbReference type="InterPro" id="IPR048279">
    <property type="entry name" value="MdtK-like"/>
</dbReference>
<sequence length="447" mass="47240">MSTRHDTDLQAGAAAVTPRQIFALALPALGVLAANPLYLLLDTAVVGRLGTGELAALAAGTAIQSTVTTQLTFLSYGTTARSSRLYGAGKRDDAVYEGVQATWVAVFVGLALASLIWQFAQPLAMWLTNDYATSLEAARWMRVAAIAIPLTLIIMAGNGWMRGVQNTKLPFKLTLCGLVPGAILLPFAVDRFGLVGSAWANVLGMGIAAALFLVVLVREHSRAGAPGGWAPQWSVISKQLVLGRDLILRSMSFQISLLAAAAVAGRFGVAVLAAHQIMLQLWNFLTLVLDSMAIAAQTLTGAALGTGQVTRAKSVGEQATRYSVIFGLALATVFALLARPIQGIFTQDAAVFQQLAVPWWLLIAMIVAGGVVFALDGVMLGAGDAAFLRNLTIVSVLGAFVPVTLLSMHFGWGLTGIWAGHLASIVMRLVGDVVRFRSMRWARTGEN</sequence>
<dbReference type="InterPro" id="IPR050222">
    <property type="entry name" value="MATE_MdtK"/>
</dbReference>
<feature type="transmembrane region" description="Helical" evidence="13">
    <location>
        <begin position="198"/>
        <end position="217"/>
    </location>
</feature>
<evidence type="ECO:0000256" key="3">
    <source>
        <dbReference type="ARBA" id="ARBA00010199"/>
    </source>
</evidence>
<comment type="function">
    <text evidence="1">Multidrug efflux pump.</text>
</comment>
<evidence type="ECO:0000256" key="6">
    <source>
        <dbReference type="ARBA" id="ARBA00022449"/>
    </source>
</evidence>
<dbReference type="PANTHER" id="PTHR43298:SF2">
    <property type="entry name" value="FMN_FAD EXPORTER YEEO-RELATED"/>
    <property type="match status" value="1"/>
</dbReference>
<feature type="transmembrane region" description="Helical" evidence="13">
    <location>
        <begin position="387"/>
        <end position="406"/>
    </location>
</feature>
<keyword evidence="15" id="KW-1185">Reference proteome</keyword>